<evidence type="ECO:0000313" key="4">
    <source>
        <dbReference type="Proteomes" id="UP000743899"/>
    </source>
</evidence>
<dbReference type="Pfam" id="PF03704">
    <property type="entry name" value="BTAD"/>
    <property type="match status" value="1"/>
</dbReference>
<dbReference type="PANTHER" id="PTHR35807:SF2">
    <property type="entry name" value="TRANSCRIPTIONAL ACTIVATOR DOMAIN"/>
    <property type="match status" value="1"/>
</dbReference>
<accession>A0ABX0A1J8</accession>
<dbReference type="PANTHER" id="PTHR35807">
    <property type="entry name" value="TRANSCRIPTIONAL REGULATOR REDD-RELATED"/>
    <property type="match status" value="1"/>
</dbReference>
<dbReference type="InterPro" id="IPR005158">
    <property type="entry name" value="BTAD"/>
</dbReference>
<reference evidence="3 4" key="1">
    <citation type="submission" date="2020-01" db="EMBL/GenBank/DDBJ databases">
        <title>A novel Bacillus sp. from Pasinler.</title>
        <authorList>
            <person name="Adiguzel A."/>
            <person name="Ay H."/>
            <person name="Baltaci M.O."/>
        </authorList>
    </citation>
    <scope>NUCLEOTIDE SEQUENCE [LARGE SCALE GENOMIC DNA]</scope>
    <source>
        <strain evidence="3 4">P1</strain>
    </source>
</reference>
<name>A0ABX0A1J8_9BACI</name>
<dbReference type="SMART" id="SM00028">
    <property type="entry name" value="TPR"/>
    <property type="match status" value="6"/>
</dbReference>
<evidence type="ECO:0000256" key="1">
    <source>
        <dbReference type="ARBA" id="ARBA00022737"/>
    </source>
</evidence>
<dbReference type="Gene3D" id="1.10.10.10">
    <property type="entry name" value="Winged helix-like DNA-binding domain superfamily/Winged helix DNA-binding domain"/>
    <property type="match status" value="1"/>
</dbReference>
<evidence type="ECO:0000259" key="2">
    <source>
        <dbReference type="SMART" id="SM01043"/>
    </source>
</evidence>
<dbReference type="Pfam" id="PF24883">
    <property type="entry name" value="NPHP3_N"/>
    <property type="match status" value="1"/>
</dbReference>
<dbReference type="Proteomes" id="UP000743899">
    <property type="component" value="Unassembled WGS sequence"/>
</dbReference>
<dbReference type="RefSeq" id="WP_161920130.1">
    <property type="nucleotide sequence ID" value="NZ_JAACYS010000018.1"/>
</dbReference>
<dbReference type="InterPro" id="IPR059106">
    <property type="entry name" value="WHD_MalT"/>
</dbReference>
<gene>
    <name evidence="3" type="ORF">GW534_05855</name>
</gene>
<dbReference type="InterPro" id="IPR027417">
    <property type="entry name" value="P-loop_NTPase"/>
</dbReference>
<dbReference type="SUPFAM" id="SSF52540">
    <property type="entry name" value="P-loop containing nucleoside triphosphate hydrolases"/>
    <property type="match status" value="1"/>
</dbReference>
<dbReference type="InterPro" id="IPR056884">
    <property type="entry name" value="NPHP3-like_N"/>
</dbReference>
<proteinExistence type="predicted"/>
<protein>
    <submittedName>
        <fullName evidence="3">Transcriptional regulator</fullName>
    </submittedName>
</protein>
<dbReference type="SUPFAM" id="SSF48452">
    <property type="entry name" value="TPR-like"/>
    <property type="match status" value="3"/>
</dbReference>
<dbReference type="Gene3D" id="1.25.40.10">
    <property type="entry name" value="Tetratricopeptide repeat domain"/>
    <property type="match status" value="3"/>
</dbReference>
<evidence type="ECO:0000313" key="3">
    <source>
        <dbReference type="EMBL" id="NCU17296.1"/>
    </source>
</evidence>
<dbReference type="InterPro" id="IPR036388">
    <property type="entry name" value="WH-like_DNA-bd_sf"/>
</dbReference>
<dbReference type="InterPro" id="IPR011990">
    <property type="entry name" value="TPR-like_helical_dom_sf"/>
</dbReference>
<keyword evidence="4" id="KW-1185">Reference proteome</keyword>
<comment type="caution">
    <text evidence="3">The sequence shown here is derived from an EMBL/GenBank/DDBJ whole genome shotgun (WGS) entry which is preliminary data.</text>
</comment>
<dbReference type="InterPro" id="IPR051677">
    <property type="entry name" value="AfsR-DnrI-RedD_regulator"/>
</dbReference>
<dbReference type="Gene3D" id="3.40.50.300">
    <property type="entry name" value="P-loop containing nucleotide triphosphate hydrolases"/>
    <property type="match status" value="1"/>
</dbReference>
<dbReference type="SMART" id="SM01043">
    <property type="entry name" value="BTAD"/>
    <property type="match status" value="1"/>
</dbReference>
<keyword evidence="1" id="KW-0677">Repeat</keyword>
<sequence>MMKPVIPIIETKLIPPFVKKNVIHRQKLMRKMHNISKHPLTIVHAGAGYGKSTALSLYMNSFQKNCCWYTIDINDDDIIPFITHVVYAIKKCFEDFGEELLAYMNNLTSFIRDGEIQILHALFIKELSAINEETYLVLDDYHLVDHSFSINQWIEKTIEHLPNHVHIIISSRTKPKLDPLITKWKVTGKLLEIDKNDLALEKDEVELFFDENNNGNLTEEQLSSIYELTEGWVISVSLIAEQVKNGTQLDAILNYQHTSMDDLFHYLALEVLAKQTPIMQSFIEQVAVLEEISPELCNEILGVPGSEALLEKLVESNAFMMKISNHQYRFHALFKAAIERKVEEEQIQLYKQLNEKAARYYEKQKNWEMAISHLEKIQNYDWIAAILNEGADDLLKNGKLEKLAGYLKTIPDEFKRKYLSLLFYEGEVQRYLAYYEKAKNCYLELIEHAEISGSSLLTAMAYEGLAKIYIDTIQPVVAEQYLLKAIKLLEKFKGKDDVETIEIYGLMAENLINSGQAKKAEKWFKKLAGLQKIMATNNLDARMFLRTGQLEKAKQLLVKRLQDEEHNRTLPQTHRETEIILAYIELCLGNGQEAKRYAQKGIEQGIKSKNIFVEACGWMRLGHANQILNDYDPSLSEKCYLTALELMEKIHVSRGKAEPNMGLCILYSRRGEFERALEIGKLALYETENVQDQWLASFIRLSMGIASYQCGRLEDAKNYFEHARDFFKTHGDPYGYTLSLCWLSFYYLANEDWENFKFVVTSFLQEVQLGNYEFLFSKPTQFSPKDMQSFIPLLMKAKELDVYPPFVQSILQSLGYNDIDSHPGYTLRVKTFGGFEVYLGDRLVTDKDWQRGKAKELFQFLLIKRESWYTKEQIYDQLWPDTNSKNIEKEFKVILNACNRALEPNRKARSSPFYIYRRNNMYGINPKAVIEIDYEQFEHWIKEGLREKHTDKAISLLLQGLHHYKGRFMEGTLDIPLFENLQTHLQTLFLRGAEKLAQLYVESQEYDEAIFWCEEILTMDRTWEEAYRLLMYCHYQKNNRNLAIQYYEQCCKVLEEEYGFEPMESTKQMYEMIIDEGLGVY</sequence>
<feature type="domain" description="Bacterial transcriptional activator" evidence="2">
    <location>
        <begin position="932"/>
        <end position="1074"/>
    </location>
</feature>
<dbReference type="InterPro" id="IPR019734">
    <property type="entry name" value="TPR_rpt"/>
</dbReference>
<dbReference type="Pfam" id="PF25873">
    <property type="entry name" value="WHD_MalT"/>
    <property type="match status" value="1"/>
</dbReference>
<organism evidence="3 4">
    <name type="scientific">Pallidibacillus pasinlerensis</name>
    <dbReference type="NCBI Taxonomy" id="2703818"/>
    <lineage>
        <taxon>Bacteria</taxon>
        <taxon>Bacillati</taxon>
        <taxon>Bacillota</taxon>
        <taxon>Bacilli</taxon>
        <taxon>Bacillales</taxon>
        <taxon>Bacillaceae</taxon>
        <taxon>Pallidibacillus</taxon>
    </lineage>
</organism>
<dbReference type="EMBL" id="JAACYS010000018">
    <property type="protein sequence ID" value="NCU17296.1"/>
    <property type="molecule type" value="Genomic_DNA"/>
</dbReference>